<feature type="transmembrane region" description="Helical" evidence="11">
    <location>
        <begin position="362"/>
        <end position="382"/>
    </location>
</feature>
<evidence type="ECO:0000256" key="4">
    <source>
        <dbReference type="ARBA" id="ARBA00022475"/>
    </source>
</evidence>
<keyword evidence="9 11" id="KW-0472">Membrane</keyword>
<dbReference type="GO" id="GO:0005230">
    <property type="term" value="F:extracellular ligand-gated monoatomic ion channel activity"/>
    <property type="evidence" value="ECO:0007669"/>
    <property type="project" value="InterPro"/>
</dbReference>
<feature type="chain" id="PRO_5042661429" description="Glutamate-gated chloride channel" evidence="11">
    <location>
        <begin position="21"/>
        <end position="387"/>
    </location>
</feature>
<evidence type="ECO:0000256" key="1">
    <source>
        <dbReference type="ARBA" id="ARBA00004141"/>
    </source>
</evidence>
<proteinExistence type="inferred from homology"/>
<dbReference type="AlphaFoldDB" id="A0AAN8X9Q8"/>
<dbReference type="InterPro" id="IPR006201">
    <property type="entry name" value="Neur_channel"/>
</dbReference>
<evidence type="ECO:0000256" key="7">
    <source>
        <dbReference type="ARBA" id="ARBA00022989"/>
    </source>
</evidence>
<dbReference type="Gene3D" id="1.20.58.390">
    <property type="entry name" value="Neurotransmitter-gated ion-channel transmembrane domain"/>
    <property type="match status" value="1"/>
</dbReference>
<evidence type="ECO:0000313" key="14">
    <source>
        <dbReference type="EMBL" id="KAK7077118.1"/>
    </source>
</evidence>
<dbReference type="EMBL" id="JAXCGZ010009469">
    <property type="protein sequence ID" value="KAK7077118.1"/>
    <property type="molecule type" value="Genomic_DNA"/>
</dbReference>
<name>A0AAN8X9Q8_HALRR</name>
<keyword evidence="7 11" id="KW-1133">Transmembrane helix</keyword>
<sequence>MTSQATTLFLLFLALTSGRAEDDPQAKATQEVLSKLEETNPGIRPSVNNEPTHVKVQTYIRNMDVDDVDMKINLDITFRMHWNDYRLAFDTENVNNVVIVNPKKAWLPDAFFKNSITTQHESVYPESYLRVSPNGDLIYSTRLSVNLKCPMDLARFPHDTQKCVMSVASYGYTKRDLIFEWKSEQDIEVSENLQGGRFSLDNYSTDYCDSQTATGSYSCVSVSVVIRRDFGAYVLEWYLPSIFLIIVAWFSFFIPREQFLGRLLLTIIPLTALASFINIFTQGLAPVPYTRALDIFTGFSLCVLFLTLVHIIVCYIADSKAKTYNVESTSNSPEEGGGKPLELEEASGFKKVVQKVKSKAEYLSRLLIVGFYIGFLFVYFAAYCGTG</sequence>
<comment type="similarity">
    <text evidence="11">Belongs to the ligand-gated ion channel (TC 1.A.9) family.</text>
</comment>
<keyword evidence="4" id="KW-1003">Cell membrane</keyword>
<dbReference type="InterPro" id="IPR006202">
    <property type="entry name" value="Neur_chan_lig-bd"/>
</dbReference>
<dbReference type="InterPro" id="IPR036719">
    <property type="entry name" value="Neuro-gated_channel_TM_sf"/>
</dbReference>
<dbReference type="GO" id="GO:0004888">
    <property type="term" value="F:transmembrane signaling receptor activity"/>
    <property type="evidence" value="ECO:0007669"/>
    <property type="project" value="InterPro"/>
</dbReference>
<feature type="domain" description="Neurotransmitter-gated ion-channel transmembrane" evidence="13">
    <location>
        <begin position="238"/>
        <end position="323"/>
    </location>
</feature>
<evidence type="ECO:0000256" key="10">
    <source>
        <dbReference type="ARBA" id="ARBA00023303"/>
    </source>
</evidence>
<evidence type="ECO:0000313" key="15">
    <source>
        <dbReference type="Proteomes" id="UP001381693"/>
    </source>
</evidence>
<dbReference type="Proteomes" id="UP001381693">
    <property type="component" value="Unassembled WGS sequence"/>
</dbReference>
<dbReference type="InterPro" id="IPR018000">
    <property type="entry name" value="Neurotransmitter_ion_chnl_CS"/>
</dbReference>
<dbReference type="Gene3D" id="2.70.170.10">
    <property type="entry name" value="Neurotransmitter-gated ion-channel ligand-binding domain"/>
    <property type="match status" value="1"/>
</dbReference>
<dbReference type="InterPro" id="IPR006029">
    <property type="entry name" value="Neurotrans-gated_channel_TM"/>
</dbReference>
<dbReference type="GO" id="GO:0005254">
    <property type="term" value="F:chloride channel activity"/>
    <property type="evidence" value="ECO:0007669"/>
    <property type="project" value="UniProtKB-ARBA"/>
</dbReference>
<organism evidence="14 15">
    <name type="scientific">Halocaridina rubra</name>
    <name type="common">Hawaiian red shrimp</name>
    <dbReference type="NCBI Taxonomy" id="373956"/>
    <lineage>
        <taxon>Eukaryota</taxon>
        <taxon>Metazoa</taxon>
        <taxon>Ecdysozoa</taxon>
        <taxon>Arthropoda</taxon>
        <taxon>Crustacea</taxon>
        <taxon>Multicrustacea</taxon>
        <taxon>Malacostraca</taxon>
        <taxon>Eumalacostraca</taxon>
        <taxon>Eucarida</taxon>
        <taxon>Decapoda</taxon>
        <taxon>Pleocyemata</taxon>
        <taxon>Caridea</taxon>
        <taxon>Atyoidea</taxon>
        <taxon>Atyidae</taxon>
        <taxon>Halocaridina</taxon>
    </lineage>
</organism>
<evidence type="ECO:0000259" key="12">
    <source>
        <dbReference type="Pfam" id="PF02931"/>
    </source>
</evidence>
<reference evidence="14 15" key="1">
    <citation type="submission" date="2023-11" db="EMBL/GenBank/DDBJ databases">
        <title>Halocaridina rubra genome assembly.</title>
        <authorList>
            <person name="Smith C."/>
        </authorList>
    </citation>
    <scope>NUCLEOTIDE SEQUENCE [LARGE SCALE GENOMIC DNA]</scope>
    <source>
        <strain evidence="14">EP-1</strain>
        <tissue evidence="14">Whole</tissue>
    </source>
</reference>
<dbReference type="SUPFAM" id="SSF90112">
    <property type="entry name" value="Neurotransmitter-gated ion-channel transmembrane pore"/>
    <property type="match status" value="1"/>
</dbReference>
<dbReference type="PRINTS" id="PR00252">
    <property type="entry name" value="NRIONCHANNEL"/>
</dbReference>
<dbReference type="Pfam" id="PF02931">
    <property type="entry name" value="Neur_chan_LBD"/>
    <property type="match status" value="1"/>
</dbReference>
<protein>
    <recommendedName>
        <fullName evidence="16">Glutamate-gated chloride channel</fullName>
    </recommendedName>
</protein>
<gene>
    <name evidence="14" type="ORF">SK128_010597</name>
</gene>
<keyword evidence="3 11" id="KW-0813">Transport</keyword>
<dbReference type="GO" id="GO:0005886">
    <property type="term" value="C:plasma membrane"/>
    <property type="evidence" value="ECO:0007669"/>
    <property type="project" value="UniProtKB-SubCell"/>
</dbReference>
<keyword evidence="5 11" id="KW-0812">Transmembrane</keyword>
<comment type="subcellular location">
    <subcellularLocation>
        <location evidence="2">Cell membrane</location>
    </subcellularLocation>
    <subcellularLocation>
        <location evidence="1">Membrane</location>
        <topology evidence="1">Multi-pass membrane protein</topology>
    </subcellularLocation>
</comment>
<evidence type="ECO:0000256" key="2">
    <source>
        <dbReference type="ARBA" id="ARBA00004236"/>
    </source>
</evidence>
<dbReference type="PROSITE" id="PS00236">
    <property type="entry name" value="NEUROTR_ION_CHANNEL"/>
    <property type="match status" value="1"/>
</dbReference>
<dbReference type="Pfam" id="PF02932">
    <property type="entry name" value="Neur_chan_memb"/>
    <property type="match status" value="1"/>
</dbReference>
<evidence type="ECO:0000256" key="5">
    <source>
        <dbReference type="ARBA" id="ARBA00022692"/>
    </source>
</evidence>
<dbReference type="PRINTS" id="PR00253">
    <property type="entry name" value="GABAARECEPTR"/>
</dbReference>
<keyword evidence="6 11" id="KW-0732">Signal</keyword>
<feature type="domain" description="Neurotransmitter-gated ion-channel ligand-binding" evidence="12">
    <location>
        <begin position="36"/>
        <end position="229"/>
    </location>
</feature>
<evidence type="ECO:0000259" key="13">
    <source>
        <dbReference type="Pfam" id="PF02932"/>
    </source>
</evidence>
<dbReference type="PANTHER" id="PTHR18945">
    <property type="entry name" value="NEUROTRANSMITTER GATED ION CHANNEL"/>
    <property type="match status" value="1"/>
</dbReference>
<feature type="signal peptide" evidence="11">
    <location>
        <begin position="1"/>
        <end position="20"/>
    </location>
</feature>
<dbReference type="GO" id="GO:0099095">
    <property type="term" value="F:ligand-gated monoatomic anion channel activity"/>
    <property type="evidence" value="ECO:0007669"/>
    <property type="project" value="UniProtKB-ARBA"/>
</dbReference>
<feature type="transmembrane region" description="Helical" evidence="11">
    <location>
        <begin position="295"/>
        <end position="317"/>
    </location>
</feature>
<feature type="transmembrane region" description="Helical" evidence="11">
    <location>
        <begin position="263"/>
        <end position="283"/>
    </location>
</feature>
<feature type="transmembrane region" description="Helical" evidence="11">
    <location>
        <begin position="237"/>
        <end position="254"/>
    </location>
</feature>
<evidence type="ECO:0000256" key="11">
    <source>
        <dbReference type="RuleBase" id="RU000687"/>
    </source>
</evidence>
<accession>A0AAN8X9Q8</accession>
<keyword evidence="10 11" id="KW-0407">Ion channel</keyword>
<evidence type="ECO:0000256" key="3">
    <source>
        <dbReference type="ARBA" id="ARBA00022448"/>
    </source>
</evidence>
<dbReference type="InterPro" id="IPR006028">
    <property type="entry name" value="GABAA/Glycine_rcpt"/>
</dbReference>
<evidence type="ECO:0000256" key="6">
    <source>
        <dbReference type="ARBA" id="ARBA00022729"/>
    </source>
</evidence>
<dbReference type="SUPFAM" id="SSF63712">
    <property type="entry name" value="Nicotinic receptor ligand binding domain-like"/>
    <property type="match status" value="1"/>
</dbReference>
<evidence type="ECO:0008006" key="16">
    <source>
        <dbReference type="Google" id="ProtNLM"/>
    </source>
</evidence>
<evidence type="ECO:0000256" key="8">
    <source>
        <dbReference type="ARBA" id="ARBA00023065"/>
    </source>
</evidence>
<comment type="caution">
    <text evidence="14">The sequence shown here is derived from an EMBL/GenBank/DDBJ whole genome shotgun (WGS) entry which is preliminary data.</text>
</comment>
<evidence type="ECO:0000256" key="9">
    <source>
        <dbReference type="ARBA" id="ARBA00023136"/>
    </source>
</evidence>
<keyword evidence="8 11" id="KW-0406">Ion transport</keyword>
<keyword evidence="15" id="KW-1185">Reference proteome</keyword>
<dbReference type="InterPro" id="IPR038050">
    <property type="entry name" value="Neuro_actylchol_rec"/>
</dbReference>
<dbReference type="InterPro" id="IPR036734">
    <property type="entry name" value="Neur_chan_lig-bd_sf"/>
</dbReference>